<comment type="caution">
    <text evidence="1">The sequence shown here is derived from an EMBL/GenBank/DDBJ whole genome shotgun (WGS) entry which is preliminary data.</text>
</comment>
<dbReference type="Proteomes" id="UP001148838">
    <property type="component" value="Unassembled WGS sequence"/>
</dbReference>
<evidence type="ECO:0008006" key="3">
    <source>
        <dbReference type="Google" id="ProtNLM"/>
    </source>
</evidence>
<protein>
    <recommendedName>
        <fullName evidence="3">DUF4817 domain-containing protein</fullName>
    </recommendedName>
</protein>
<evidence type="ECO:0000313" key="2">
    <source>
        <dbReference type="Proteomes" id="UP001148838"/>
    </source>
</evidence>
<reference evidence="1 2" key="1">
    <citation type="journal article" date="2022" name="Allergy">
        <title>Genome assembly and annotation of Periplaneta americana reveal a comprehensive cockroach allergen profile.</title>
        <authorList>
            <person name="Wang L."/>
            <person name="Xiong Q."/>
            <person name="Saelim N."/>
            <person name="Wang L."/>
            <person name="Nong W."/>
            <person name="Wan A.T."/>
            <person name="Shi M."/>
            <person name="Liu X."/>
            <person name="Cao Q."/>
            <person name="Hui J.H.L."/>
            <person name="Sookrung N."/>
            <person name="Leung T.F."/>
            <person name="Tungtrongchitr A."/>
            <person name="Tsui S.K.W."/>
        </authorList>
    </citation>
    <scope>NUCLEOTIDE SEQUENCE [LARGE SCALE GENOMIC DNA]</scope>
    <source>
        <strain evidence="1">PWHHKU_190912</strain>
    </source>
</reference>
<dbReference type="EMBL" id="JAJSOF020000031">
    <property type="protein sequence ID" value="KAJ4430991.1"/>
    <property type="molecule type" value="Genomic_DNA"/>
</dbReference>
<organism evidence="1 2">
    <name type="scientific">Periplaneta americana</name>
    <name type="common">American cockroach</name>
    <name type="synonym">Blatta americana</name>
    <dbReference type="NCBI Taxonomy" id="6978"/>
    <lineage>
        <taxon>Eukaryota</taxon>
        <taxon>Metazoa</taxon>
        <taxon>Ecdysozoa</taxon>
        <taxon>Arthropoda</taxon>
        <taxon>Hexapoda</taxon>
        <taxon>Insecta</taxon>
        <taxon>Pterygota</taxon>
        <taxon>Neoptera</taxon>
        <taxon>Polyneoptera</taxon>
        <taxon>Dictyoptera</taxon>
        <taxon>Blattodea</taxon>
        <taxon>Blattoidea</taxon>
        <taxon>Blattidae</taxon>
        <taxon>Blattinae</taxon>
        <taxon>Periplaneta</taxon>
    </lineage>
</organism>
<gene>
    <name evidence="1" type="ORF">ANN_19584</name>
</gene>
<proteinExistence type="predicted"/>
<keyword evidence="2" id="KW-1185">Reference proteome</keyword>
<sequence>MFPGQISSSRTAIYDIVNRFESTGSVQNKKTTQKLTVLTEDKSDQIGVHLERLPTKSLPKLAQVVSVSLSNRIVKLKPYKYEVWFHLTGRVNNQNTRYWRSEIHIVYKKSLFMKGKLKFGVLLAQDELGKFKKCAVSSTQKFLVQQHITTSKHQANKQLNSKQRQLFLTQPTTSNVRSEFNIDLCRSLISADIPLYKLKNKVFIP</sequence>
<evidence type="ECO:0000313" key="1">
    <source>
        <dbReference type="EMBL" id="KAJ4430991.1"/>
    </source>
</evidence>
<accession>A0ABQ8SAB4</accession>
<name>A0ABQ8SAB4_PERAM</name>